<dbReference type="CDD" id="cd04301">
    <property type="entry name" value="NAT_SF"/>
    <property type="match status" value="1"/>
</dbReference>
<keyword evidence="3" id="KW-1185">Reference proteome</keyword>
<dbReference type="Proteomes" id="UP000612456">
    <property type="component" value="Unassembled WGS sequence"/>
</dbReference>
<dbReference type="RefSeq" id="WP_188995151.1">
    <property type="nucleotide sequence ID" value="NZ_BMHP01000003.1"/>
</dbReference>
<name>A0A916Z8Y1_9BACL</name>
<dbReference type="EMBL" id="BMHP01000003">
    <property type="protein sequence ID" value="GGD82037.1"/>
    <property type="molecule type" value="Genomic_DNA"/>
</dbReference>
<accession>A0A916Z8Y1</accession>
<evidence type="ECO:0000313" key="2">
    <source>
        <dbReference type="EMBL" id="GGD82037.1"/>
    </source>
</evidence>
<dbReference type="SUPFAM" id="SSF55729">
    <property type="entry name" value="Acyl-CoA N-acyltransferases (Nat)"/>
    <property type="match status" value="1"/>
</dbReference>
<feature type="domain" description="N-acetyltransferase" evidence="1">
    <location>
        <begin position="4"/>
        <end position="139"/>
    </location>
</feature>
<organism evidence="2 3">
    <name type="scientific">Paenibacillus nasutitermitis</name>
    <dbReference type="NCBI Taxonomy" id="1652958"/>
    <lineage>
        <taxon>Bacteria</taxon>
        <taxon>Bacillati</taxon>
        <taxon>Bacillota</taxon>
        <taxon>Bacilli</taxon>
        <taxon>Bacillales</taxon>
        <taxon>Paenibacillaceae</taxon>
        <taxon>Paenibacillus</taxon>
    </lineage>
</organism>
<dbReference type="Gene3D" id="3.40.630.30">
    <property type="match status" value="1"/>
</dbReference>
<gene>
    <name evidence="2" type="ORF">GCM10010911_45190</name>
</gene>
<proteinExistence type="predicted"/>
<dbReference type="AlphaFoldDB" id="A0A916Z8Y1"/>
<protein>
    <recommendedName>
        <fullName evidence="1">N-acetyltransferase domain-containing protein</fullName>
    </recommendedName>
</protein>
<evidence type="ECO:0000313" key="3">
    <source>
        <dbReference type="Proteomes" id="UP000612456"/>
    </source>
</evidence>
<dbReference type="GO" id="GO:0016747">
    <property type="term" value="F:acyltransferase activity, transferring groups other than amino-acyl groups"/>
    <property type="evidence" value="ECO:0007669"/>
    <property type="project" value="InterPro"/>
</dbReference>
<dbReference type="InterPro" id="IPR016181">
    <property type="entry name" value="Acyl_CoA_acyltransferase"/>
</dbReference>
<sequence>MNELCIQTCSNEDLDLLAVLNKQLIEDEQYDNQMNMEQLKERMQGFINTDYNAYLFKEKNEIKGYALINHAREPLYLRQFFICRDSRRQGYGKTAFTKLIDLLGTHQIDIEVMSWNERGHQFWKSLGFNERSVYMRLED</sequence>
<evidence type="ECO:0000259" key="1">
    <source>
        <dbReference type="PROSITE" id="PS51186"/>
    </source>
</evidence>
<dbReference type="Pfam" id="PF00583">
    <property type="entry name" value="Acetyltransf_1"/>
    <property type="match status" value="1"/>
</dbReference>
<dbReference type="InterPro" id="IPR000182">
    <property type="entry name" value="GNAT_dom"/>
</dbReference>
<reference evidence="2" key="2">
    <citation type="submission" date="2020-09" db="EMBL/GenBank/DDBJ databases">
        <authorList>
            <person name="Sun Q."/>
            <person name="Zhou Y."/>
        </authorList>
    </citation>
    <scope>NUCLEOTIDE SEQUENCE</scope>
    <source>
        <strain evidence="2">CGMCC 1.15178</strain>
    </source>
</reference>
<comment type="caution">
    <text evidence="2">The sequence shown here is derived from an EMBL/GenBank/DDBJ whole genome shotgun (WGS) entry which is preliminary data.</text>
</comment>
<reference evidence="2" key="1">
    <citation type="journal article" date="2014" name="Int. J. Syst. Evol. Microbiol.">
        <title>Complete genome sequence of Corynebacterium casei LMG S-19264T (=DSM 44701T), isolated from a smear-ripened cheese.</title>
        <authorList>
            <consortium name="US DOE Joint Genome Institute (JGI-PGF)"/>
            <person name="Walter F."/>
            <person name="Albersmeier A."/>
            <person name="Kalinowski J."/>
            <person name="Ruckert C."/>
        </authorList>
    </citation>
    <scope>NUCLEOTIDE SEQUENCE</scope>
    <source>
        <strain evidence="2">CGMCC 1.15178</strain>
    </source>
</reference>
<dbReference type="PROSITE" id="PS51186">
    <property type="entry name" value="GNAT"/>
    <property type="match status" value="1"/>
</dbReference>